<reference evidence="4" key="1">
    <citation type="submission" date="2023-06" db="EMBL/GenBank/DDBJ databases">
        <title>Identification and characterization of horizontal gene transfer across gut microbiota members of farm animals based on homology search.</title>
        <authorList>
            <person name="Zeman M."/>
            <person name="Kubasova T."/>
            <person name="Jahodarova E."/>
            <person name="Nykrynova M."/>
            <person name="Rychlik I."/>
        </authorList>
    </citation>
    <scope>NUCLEOTIDE SEQUENCE [LARGE SCALE GENOMIC DNA]</scope>
    <source>
        <strain evidence="4">154_Feed</strain>
    </source>
</reference>
<feature type="domain" description="Integrase catalytic" evidence="2">
    <location>
        <begin position="36"/>
        <end position="196"/>
    </location>
</feature>
<dbReference type="RefSeq" id="WP_289545798.1">
    <property type="nucleotide sequence ID" value="NZ_JAUDDZ010000015.1"/>
</dbReference>
<dbReference type="InterPro" id="IPR012337">
    <property type="entry name" value="RNaseH-like_sf"/>
</dbReference>
<gene>
    <name evidence="3" type="ORF">QUW28_09020</name>
</gene>
<dbReference type="Pfam" id="PF13683">
    <property type="entry name" value="rve_3"/>
    <property type="match status" value="1"/>
</dbReference>
<dbReference type="SUPFAM" id="SSF53098">
    <property type="entry name" value="Ribonuclease H-like"/>
    <property type="match status" value="1"/>
</dbReference>
<dbReference type="InterPro" id="IPR036397">
    <property type="entry name" value="RNaseH_sf"/>
</dbReference>
<evidence type="ECO:0000313" key="3">
    <source>
        <dbReference type="EMBL" id="MDM8275627.1"/>
    </source>
</evidence>
<evidence type="ECO:0000256" key="1">
    <source>
        <dbReference type="SAM" id="MobiDB-lite"/>
    </source>
</evidence>
<dbReference type="Gene3D" id="3.30.420.10">
    <property type="entry name" value="Ribonuclease H-like superfamily/Ribonuclease H"/>
    <property type="match status" value="1"/>
</dbReference>
<name>A0ABT7VCP5_9ACTN</name>
<accession>A0ABT7VCP5</accession>
<comment type="caution">
    <text evidence="3">The sequence shown here is derived from an EMBL/GenBank/DDBJ whole genome shotgun (WGS) entry which is preliminary data.</text>
</comment>
<feature type="region of interest" description="Disordered" evidence="1">
    <location>
        <begin position="1"/>
        <end position="35"/>
    </location>
</feature>
<evidence type="ECO:0000313" key="4">
    <source>
        <dbReference type="Proteomes" id="UP001529421"/>
    </source>
</evidence>
<dbReference type="Proteomes" id="UP001529421">
    <property type="component" value="Unassembled WGS sequence"/>
</dbReference>
<dbReference type="InterPro" id="IPR050900">
    <property type="entry name" value="Transposase_IS3/IS150/IS904"/>
</dbReference>
<protein>
    <submittedName>
        <fullName evidence="3">Integrase core domain-containing protein</fullName>
    </submittedName>
</protein>
<dbReference type="InterPro" id="IPR001584">
    <property type="entry name" value="Integrase_cat-core"/>
</dbReference>
<evidence type="ECO:0000259" key="2">
    <source>
        <dbReference type="PROSITE" id="PS50994"/>
    </source>
</evidence>
<organism evidence="3 4">
    <name type="scientific">Enorma phocaeensis</name>
    <dbReference type="NCBI Taxonomy" id="1871019"/>
    <lineage>
        <taxon>Bacteria</taxon>
        <taxon>Bacillati</taxon>
        <taxon>Actinomycetota</taxon>
        <taxon>Coriobacteriia</taxon>
        <taxon>Coriobacteriales</taxon>
        <taxon>Coriobacteriaceae</taxon>
        <taxon>Enorma</taxon>
    </lineage>
</organism>
<sequence length="203" mass="21805">MGEDGLSGAYGRKRSRARPGKPNGAELPNALDRSFDGCAPRTHARSDLAYARAGGSWRHVRLLVGLYNGEVVGHSAGSGKGAKLVKAAFATLELPISDIEASRTDRGGESDDAEIDLMLEAFGIERSLSAEGCPHGNAVDESTNKILKAEPVYRGSFSDLRDLQAKLSDYVHRHDDFRIHSTLGCMGPVEFRKAGLILSKPSK</sequence>
<proteinExistence type="predicted"/>
<dbReference type="PROSITE" id="PS50994">
    <property type="entry name" value="INTEGRASE"/>
    <property type="match status" value="1"/>
</dbReference>
<dbReference type="EMBL" id="JAUDDZ010000015">
    <property type="protein sequence ID" value="MDM8275627.1"/>
    <property type="molecule type" value="Genomic_DNA"/>
</dbReference>
<keyword evidence="4" id="KW-1185">Reference proteome</keyword>
<dbReference type="PANTHER" id="PTHR46889:SF4">
    <property type="entry name" value="TRANSPOSASE INSO FOR INSERTION SEQUENCE ELEMENT IS911B-RELATED"/>
    <property type="match status" value="1"/>
</dbReference>
<dbReference type="PANTHER" id="PTHR46889">
    <property type="entry name" value="TRANSPOSASE INSF FOR INSERTION SEQUENCE IS3B-RELATED"/>
    <property type="match status" value="1"/>
</dbReference>